<evidence type="ECO:0000256" key="1">
    <source>
        <dbReference type="SAM" id="Phobius"/>
    </source>
</evidence>
<feature type="transmembrane region" description="Helical" evidence="1">
    <location>
        <begin position="207"/>
        <end position="227"/>
    </location>
</feature>
<evidence type="ECO:0000313" key="3">
    <source>
        <dbReference type="Proteomes" id="UP001596548"/>
    </source>
</evidence>
<name>A0ABW2HRR4_9ACTN</name>
<dbReference type="InterPro" id="IPR047928">
    <property type="entry name" value="Perm_prefix_1"/>
</dbReference>
<reference evidence="3" key="1">
    <citation type="journal article" date="2019" name="Int. J. Syst. Evol. Microbiol.">
        <title>The Global Catalogue of Microorganisms (GCM) 10K type strain sequencing project: providing services to taxonomists for standard genome sequencing and annotation.</title>
        <authorList>
            <consortium name="The Broad Institute Genomics Platform"/>
            <consortium name="The Broad Institute Genome Sequencing Center for Infectious Disease"/>
            <person name="Wu L."/>
            <person name="Ma J."/>
        </authorList>
    </citation>
    <scope>NUCLEOTIDE SEQUENCE [LARGE SCALE GENOMIC DNA]</scope>
    <source>
        <strain evidence="3">XZYJT-10</strain>
    </source>
</reference>
<dbReference type="Proteomes" id="UP001596548">
    <property type="component" value="Unassembled WGS sequence"/>
</dbReference>
<feature type="transmembrane region" description="Helical" evidence="1">
    <location>
        <begin position="239"/>
        <end position="258"/>
    </location>
</feature>
<organism evidence="2 3">
    <name type="scientific">Paractinoplanes rhizophilus</name>
    <dbReference type="NCBI Taxonomy" id="1416877"/>
    <lineage>
        <taxon>Bacteria</taxon>
        <taxon>Bacillati</taxon>
        <taxon>Actinomycetota</taxon>
        <taxon>Actinomycetes</taxon>
        <taxon>Micromonosporales</taxon>
        <taxon>Micromonosporaceae</taxon>
        <taxon>Paractinoplanes</taxon>
    </lineage>
</organism>
<keyword evidence="1" id="KW-0812">Transmembrane</keyword>
<comment type="caution">
    <text evidence="2">The sequence shown here is derived from an EMBL/GenBank/DDBJ whole genome shotgun (WGS) entry which is preliminary data.</text>
</comment>
<protein>
    <submittedName>
        <fullName evidence="2">Permease prefix domain 1-containing protein</fullName>
    </submittedName>
</protein>
<sequence>MTNLVDRYVYTALRRVPERQRADIDRELRASIEDAVDARVEAGESRDAAVEAALTELGDPDRLADSYAGRPNYLIGPALYTPWRKLTITLLSTVLPIVVAVVVIVQLFDDPDIGKVIGGAVTAILNVGIQMVFWTTLVFVIIDRSGAAKASLRPTWSVKDLPRYQPGGMTTPEMALGIAWPVMLIAALILQQFTFTDVPVLDPANWSFWWPFLIVAFALRGVYAVWVWRLGTWNRRVSVVNAVVTLLSTVPLVWLLAADRFFNPEFQQFADLGPAADVRGWLSAGIIALLVLGTAWDIVEVALRGERARKGLPTKVPGTGGSYNYGS</sequence>
<keyword evidence="1" id="KW-0472">Membrane</keyword>
<accession>A0ABW2HRR4</accession>
<dbReference type="EMBL" id="JBHTBJ010000011">
    <property type="protein sequence ID" value="MFC7275877.1"/>
    <property type="molecule type" value="Genomic_DNA"/>
</dbReference>
<feature type="transmembrane region" description="Helical" evidence="1">
    <location>
        <begin position="88"/>
        <end position="108"/>
    </location>
</feature>
<proteinExistence type="predicted"/>
<gene>
    <name evidence="2" type="ORF">ACFQS1_17945</name>
</gene>
<feature type="transmembrane region" description="Helical" evidence="1">
    <location>
        <begin position="120"/>
        <end position="142"/>
    </location>
</feature>
<dbReference type="RefSeq" id="WP_378969486.1">
    <property type="nucleotide sequence ID" value="NZ_JBHTBJ010000011.1"/>
</dbReference>
<keyword evidence="1" id="KW-1133">Transmembrane helix</keyword>
<feature type="transmembrane region" description="Helical" evidence="1">
    <location>
        <begin position="278"/>
        <end position="299"/>
    </location>
</feature>
<dbReference type="NCBIfam" id="NF038403">
    <property type="entry name" value="perm_prefix_1"/>
    <property type="match status" value="1"/>
</dbReference>
<evidence type="ECO:0000313" key="2">
    <source>
        <dbReference type="EMBL" id="MFC7275877.1"/>
    </source>
</evidence>
<feature type="transmembrane region" description="Helical" evidence="1">
    <location>
        <begin position="174"/>
        <end position="195"/>
    </location>
</feature>
<dbReference type="Pfam" id="PF22564">
    <property type="entry name" value="HAAS"/>
    <property type="match status" value="1"/>
</dbReference>
<keyword evidence="3" id="KW-1185">Reference proteome</keyword>